<evidence type="ECO:0000256" key="19">
    <source>
        <dbReference type="ARBA" id="ARBA00047899"/>
    </source>
</evidence>
<evidence type="ECO:0000256" key="12">
    <source>
        <dbReference type="ARBA" id="ARBA00022741"/>
    </source>
</evidence>
<keyword evidence="13 26" id="KW-0418">Kinase</keyword>
<evidence type="ECO:0000256" key="2">
    <source>
        <dbReference type="ARBA" id="ARBA00004479"/>
    </source>
</evidence>
<dbReference type="InterPro" id="IPR017441">
    <property type="entry name" value="Protein_kinase_ATP_BS"/>
</dbReference>
<keyword evidence="17 26" id="KW-0675">Receptor</keyword>
<feature type="region of interest" description="Disordered" evidence="22">
    <location>
        <begin position="604"/>
        <end position="624"/>
    </location>
</feature>
<dbReference type="InterPro" id="IPR011009">
    <property type="entry name" value="Kinase-like_dom_sf"/>
</dbReference>
<feature type="compositionally biased region" description="Polar residues" evidence="22">
    <location>
        <begin position="604"/>
        <end position="614"/>
    </location>
</feature>
<dbReference type="Gene3D" id="3.30.200.20">
    <property type="entry name" value="Phosphorylase Kinase, domain 1"/>
    <property type="match status" value="1"/>
</dbReference>
<dbReference type="PROSITE" id="PS00108">
    <property type="entry name" value="PROTEIN_KINASE_ST"/>
    <property type="match status" value="1"/>
</dbReference>
<reference evidence="27" key="1">
    <citation type="submission" date="2016-06" db="EMBL/GenBank/DDBJ databases">
        <title>Parallel loss of symbiosis genes in relatives of nitrogen-fixing non-legume Parasponia.</title>
        <authorList>
            <person name="Van Velzen R."/>
            <person name="Holmer R."/>
            <person name="Bu F."/>
            <person name="Rutten L."/>
            <person name="Van Zeijl A."/>
            <person name="Liu W."/>
            <person name="Santuari L."/>
            <person name="Cao Q."/>
            <person name="Sharma T."/>
            <person name="Shen D."/>
            <person name="Roswanjaya Y."/>
            <person name="Wardhani T."/>
            <person name="Kalhor M.S."/>
            <person name="Jansen J."/>
            <person name="Van den Hoogen J."/>
            <person name="Gungor B."/>
            <person name="Hartog M."/>
            <person name="Hontelez J."/>
            <person name="Verver J."/>
            <person name="Yang W.-C."/>
            <person name="Schijlen E."/>
            <person name="Repin R."/>
            <person name="Schilthuizen M."/>
            <person name="Schranz E."/>
            <person name="Heidstra R."/>
            <person name="Miyata K."/>
            <person name="Fedorova E."/>
            <person name="Kohlen W."/>
            <person name="Bisseling T."/>
            <person name="Smit S."/>
            <person name="Geurts R."/>
        </authorList>
    </citation>
    <scope>NUCLEOTIDE SEQUENCE [LARGE SCALE GENOMIC DNA]</scope>
    <source>
        <strain evidence="27">cv. RG33-2</strain>
    </source>
</reference>
<dbReference type="PROSITE" id="PS50011">
    <property type="entry name" value="PROTEIN_KINASE_DOM"/>
    <property type="match status" value="1"/>
</dbReference>
<evidence type="ECO:0000256" key="10">
    <source>
        <dbReference type="ARBA" id="ARBA00022729"/>
    </source>
</evidence>
<evidence type="ECO:0000256" key="21">
    <source>
        <dbReference type="PROSITE-ProRule" id="PRU10141"/>
    </source>
</evidence>
<evidence type="ECO:0000256" key="7">
    <source>
        <dbReference type="ARBA" id="ARBA00022614"/>
    </source>
</evidence>
<keyword evidence="12 21" id="KW-0547">Nucleotide-binding</keyword>
<dbReference type="FunFam" id="1.10.510.10:FF:000016">
    <property type="entry name" value="Somatic embryogenesis receptor-like kinase 1"/>
    <property type="match status" value="1"/>
</dbReference>
<keyword evidence="15 23" id="KW-1133">Transmembrane helix</keyword>
<dbReference type="Gene3D" id="1.10.510.10">
    <property type="entry name" value="Transferase(Phosphotransferase) domain 1"/>
    <property type="match status" value="1"/>
</dbReference>
<evidence type="ECO:0000256" key="8">
    <source>
        <dbReference type="ARBA" id="ARBA00022679"/>
    </source>
</evidence>
<comment type="catalytic activity">
    <reaction evidence="20">
        <text>L-seryl-[protein] + ATP = O-phospho-L-seryl-[protein] + ADP + H(+)</text>
        <dbReference type="Rhea" id="RHEA:17989"/>
        <dbReference type="Rhea" id="RHEA-COMP:9863"/>
        <dbReference type="Rhea" id="RHEA-COMP:11604"/>
        <dbReference type="ChEBI" id="CHEBI:15378"/>
        <dbReference type="ChEBI" id="CHEBI:29999"/>
        <dbReference type="ChEBI" id="CHEBI:30616"/>
        <dbReference type="ChEBI" id="CHEBI:83421"/>
        <dbReference type="ChEBI" id="CHEBI:456216"/>
        <dbReference type="EC" id="2.7.11.1"/>
    </reaction>
</comment>
<evidence type="ECO:0000256" key="20">
    <source>
        <dbReference type="ARBA" id="ARBA00048679"/>
    </source>
</evidence>
<evidence type="ECO:0000313" key="26">
    <source>
        <dbReference type="EMBL" id="PON92265.1"/>
    </source>
</evidence>
<feature type="signal peptide" evidence="24">
    <location>
        <begin position="1"/>
        <end position="38"/>
    </location>
</feature>
<dbReference type="FunFam" id="3.80.10.10:FF:000024">
    <property type="entry name" value="Somatic embryogenesis receptor kinase 1"/>
    <property type="match status" value="1"/>
</dbReference>
<feature type="binding site" evidence="21">
    <location>
        <position position="329"/>
    </location>
    <ligand>
        <name>ATP</name>
        <dbReference type="ChEBI" id="CHEBI:30616"/>
    </ligand>
</feature>
<keyword evidence="16 23" id="KW-0472">Membrane</keyword>
<evidence type="ECO:0000256" key="9">
    <source>
        <dbReference type="ARBA" id="ARBA00022692"/>
    </source>
</evidence>
<evidence type="ECO:0000256" key="4">
    <source>
        <dbReference type="ARBA" id="ARBA00012513"/>
    </source>
</evidence>
<evidence type="ECO:0000256" key="14">
    <source>
        <dbReference type="ARBA" id="ARBA00022840"/>
    </source>
</evidence>
<evidence type="ECO:0000256" key="17">
    <source>
        <dbReference type="ARBA" id="ARBA00023170"/>
    </source>
</evidence>
<keyword evidence="18" id="KW-0325">Glycoprotein</keyword>
<dbReference type="Proteomes" id="UP000237000">
    <property type="component" value="Unassembled WGS sequence"/>
</dbReference>
<evidence type="ECO:0000259" key="25">
    <source>
        <dbReference type="PROSITE" id="PS50011"/>
    </source>
</evidence>
<evidence type="ECO:0000256" key="3">
    <source>
        <dbReference type="ARBA" id="ARBA00008684"/>
    </source>
</evidence>
<name>A0A2P5F394_TREOI</name>
<evidence type="ECO:0000256" key="22">
    <source>
        <dbReference type="SAM" id="MobiDB-lite"/>
    </source>
</evidence>
<dbReference type="Pfam" id="PF23598">
    <property type="entry name" value="LRR_14"/>
    <property type="match status" value="1"/>
</dbReference>
<dbReference type="SMART" id="SM00220">
    <property type="entry name" value="S_TKc"/>
    <property type="match status" value="1"/>
</dbReference>
<keyword evidence="7" id="KW-0433">Leucine-rich repeat</keyword>
<gene>
    <name evidence="26" type="primary">TorSERK3</name>
    <name evidence="26" type="ORF">TorRG33x02_118940</name>
</gene>
<dbReference type="PANTHER" id="PTHR47988">
    <property type="entry name" value="SOMATIC EMBRYOGENESIS RECEPTOR KINASE 1"/>
    <property type="match status" value="1"/>
</dbReference>
<dbReference type="InterPro" id="IPR000719">
    <property type="entry name" value="Prot_kinase_dom"/>
</dbReference>
<feature type="compositionally biased region" description="Low complexity" evidence="22">
    <location>
        <begin position="225"/>
        <end position="234"/>
    </location>
</feature>
<keyword evidence="10 24" id="KW-0732">Signal</keyword>
<keyword evidence="5" id="KW-1003">Cell membrane</keyword>
<evidence type="ECO:0000256" key="16">
    <source>
        <dbReference type="ARBA" id="ARBA00023136"/>
    </source>
</evidence>
<organism evidence="26 27">
    <name type="scientific">Trema orientale</name>
    <name type="common">Charcoal tree</name>
    <name type="synonym">Celtis orientalis</name>
    <dbReference type="NCBI Taxonomy" id="63057"/>
    <lineage>
        <taxon>Eukaryota</taxon>
        <taxon>Viridiplantae</taxon>
        <taxon>Streptophyta</taxon>
        <taxon>Embryophyta</taxon>
        <taxon>Tracheophyta</taxon>
        <taxon>Spermatophyta</taxon>
        <taxon>Magnoliopsida</taxon>
        <taxon>eudicotyledons</taxon>
        <taxon>Gunneridae</taxon>
        <taxon>Pentapetalae</taxon>
        <taxon>rosids</taxon>
        <taxon>fabids</taxon>
        <taxon>Rosales</taxon>
        <taxon>Cannabaceae</taxon>
        <taxon>Trema</taxon>
    </lineage>
</organism>
<evidence type="ECO:0000256" key="5">
    <source>
        <dbReference type="ARBA" id="ARBA00022475"/>
    </source>
</evidence>
<dbReference type="GO" id="GO:0004674">
    <property type="term" value="F:protein serine/threonine kinase activity"/>
    <property type="evidence" value="ECO:0007669"/>
    <property type="project" value="UniProtKB-KW"/>
</dbReference>
<dbReference type="GO" id="GO:0005886">
    <property type="term" value="C:plasma membrane"/>
    <property type="evidence" value="ECO:0007669"/>
    <property type="project" value="UniProtKB-SubCell"/>
</dbReference>
<accession>A0A2P5F394</accession>
<evidence type="ECO:0000313" key="27">
    <source>
        <dbReference type="Proteomes" id="UP000237000"/>
    </source>
</evidence>
<keyword evidence="11" id="KW-0677">Repeat</keyword>
<feature type="region of interest" description="Disordered" evidence="22">
    <location>
        <begin position="213"/>
        <end position="234"/>
    </location>
</feature>
<keyword evidence="6" id="KW-0723">Serine/threonine-protein kinase</keyword>
<dbReference type="InterPro" id="IPR032675">
    <property type="entry name" value="LRR_dom_sf"/>
</dbReference>
<feature type="chain" id="PRO_5015114623" description="non-specific serine/threonine protein kinase" evidence="24">
    <location>
        <begin position="39"/>
        <end position="624"/>
    </location>
</feature>
<evidence type="ECO:0000256" key="13">
    <source>
        <dbReference type="ARBA" id="ARBA00022777"/>
    </source>
</evidence>
<dbReference type="SUPFAM" id="SSF56112">
    <property type="entry name" value="Protein kinase-like (PK-like)"/>
    <property type="match status" value="1"/>
</dbReference>
<evidence type="ECO:0000256" key="18">
    <source>
        <dbReference type="ARBA" id="ARBA00023180"/>
    </source>
</evidence>
<dbReference type="EC" id="2.7.11.1" evidence="4"/>
<dbReference type="AlphaFoldDB" id="A0A2P5F394"/>
<feature type="transmembrane region" description="Helical" evidence="23">
    <location>
        <begin position="238"/>
        <end position="261"/>
    </location>
</feature>
<dbReference type="InterPro" id="IPR001245">
    <property type="entry name" value="Ser-Thr/Tyr_kinase_cat_dom"/>
</dbReference>
<proteinExistence type="inferred from homology"/>
<comment type="subcellular location">
    <subcellularLocation>
        <location evidence="1">Cell membrane</location>
        <topology evidence="1">Single-pass membrane protein</topology>
    </subcellularLocation>
    <subcellularLocation>
        <location evidence="2">Membrane</location>
        <topology evidence="2">Single-pass type I membrane protein</topology>
    </subcellularLocation>
</comment>
<dbReference type="Pfam" id="PF08263">
    <property type="entry name" value="LRRNT_2"/>
    <property type="match status" value="1"/>
</dbReference>
<protein>
    <recommendedName>
        <fullName evidence="4">non-specific serine/threonine protein kinase</fullName>
        <ecNumber evidence="4">2.7.11.1</ecNumber>
    </recommendedName>
</protein>
<dbReference type="SUPFAM" id="SSF52058">
    <property type="entry name" value="L domain-like"/>
    <property type="match status" value="1"/>
</dbReference>
<dbReference type="InParanoid" id="A0A2P5F394"/>
<comment type="catalytic activity">
    <reaction evidence="19">
        <text>L-threonyl-[protein] + ATP = O-phospho-L-threonyl-[protein] + ADP + H(+)</text>
        <dbReference type="Rhea" id="RHEA:46608"/>
        <dbReference type="Rhea" id="RHEA-COMP:11060"/>
        <dbReference type="Rhea" id="RHEA-COMP:11605"/>
        <dbReference type="ChEBI" id="CHEBI:15378"/>
        <dbReference type="ChEBI" id="CHEBI:30013"/>
        <dbReference type="ChEBI" id="CHEBI:30616"/>
        <dbReference type="ChEBI" id="CHEBI:61977"/>
        <dbReference type="ChEBI" id="CHEBI:456216"/>
        <dbReference type="EC" id="2.7.11.1"/>
    </reaction>
</comment>
<dbReference type="EMBL" id="JXTC01000067">
    <property type="protein sequence ID" value="PON92265.1"/>
    <property type="molecule type" value="Genomic_DNA"/>
</dbReference>
<dbReference type="OrthoDB" id="4062651at2759"/>
<evidence type="ECO:0000256" key="15">
    <source>
        <dbReference type="ARBA" id="ARBA00022989"/>
    </source>
</evidence>
<dbReference type="PROSITE" id="PS51450">
    <property type="entry name" value="LRR"/>
    <property type="match status" value="1"/>
</dbReference>
<keyword evidence="27" id="KW-1185">Reference proteome</keyword>
<keyword evidence="8" id="KW-0808">Transferase</keyword>
<dbReference type="InterPro" id="IPR055414">
    <property type="entry name" value="LRR_R13L4/SHOC2-like"/>
</dbReference>
<evidence type="ECO:0000256" key="1">
    <source>
        <dbReference type="ARBA" id="ARBA00004162"/>
    </source>
</evidence>
<evidence type="ECO:0000256" key="24">
    <source>
        <dbReference type="SAM" id="SignalP"/>
    </source>
</evidence>
<dbReference type="InterPro" id="IPR008271">
    <property type="entry name" value="Ser/Thr_kinase_AS"/>
</dbReference>
<keyword evidence="14 21" id="KW-0067">ATP-binding</keyword>
<dbReference type="GO" id="GO:0005524">
    <property type="term" value="F:ATP binding"/>
    <property type="evidence" value="ECO:0007669"/>
    <property type="project" value="UniProtKB-UniRule"/>
</dbReference>
<dbReference type="InterPro" id="IPR013210">
    <property type="entry name" value="LRR_N_plant-typ"/>
</dbReference>
<evidence type="ECO:0000256" key="11">
    <source>
        <dbReference type="ARBA" id="ARBA00022737"/>
    </source>
</evidence>
<sequence length="624" mass="69182">MEMAERRQRRRRRLISMIKGSAFLWLVLVFGLFRKVSANPEGDALNALKTNLADPNNVLQSWDPTLVNPCTWFHVSCNNDNSVTRVDLGNANLSGQLVPQLGQLTNLQYLELYSNNISGRIPEELGNLTNLVSLDLYLNNLSGPIPNTLGKLGKLRFLRLNNNSLSGTIPMSLTTVVSLQVLDLSNNGLTGDIPVNGSFTLFTPISFQNNKLNALPASPPPPISPSSSGSSGNSATGAIAGGVAAGAALLFAVPAIALAWWRRRKPQDHFFDVPAEEDPEVHLGQLKRFSLRELQVATDNFSNKHILGRGGFGKVYKGRLADGSLVAVKRLKEERTQGGELQFQTEVEMISMAVHRNLLRLRGFCMTPTERLLVYPYMANGSVASCLRERPDSQSPLDWQIRKRISLGSARGLAYLHDHCDPKIIHRDVKAANILLDDEFEAVVGDFGLAKLMDYKDTHVTTAVRGTIGHIAPEYLSTGKSSEKTDVFGYGVMLLELITGQRAFDLARLANDDDVMLLDWVKGLLKDRRLETLVDSDLQGNYIEDEVEELIQVALLCTQGSAADRPKMSDVVRMLEGDGLAERWEEWQKEEMFRQDFHPTHHPNTNWIVDSTSHIPPDELSGPR</sequence>
<keyword evidence="9 23" id="KW-0812">Transmembrane</keyword>
<dbReference type="Pfam" id="PF07714">
    <property type="entry name" value="PK_Tyr_Ser-Thr"/>
    <property type="match status" value="1"/>
</dbReference>
<comment type="caution">
    <text evidence="26">The sequence shown here is derived from an EMBL/GenBank/DDBJ whole genome shotgun (WGS) entry which is preliminary data.</text>
</comment>
<comment type="similarity">
    <text evidence="3">Belongs to the protein kinase superfamily. Ser/Thr protein kinase family.</text>
</comment>
<dbReference type="FunFam" id="3.30.200.20:FF:000015">
    <property type="entry name" value="Somatic embryogenesis receptor kinase 1"/>
    <property type="match status" value="1"/>
</dbReference>
<dbReference type="FunCoup" id="A0A2P5F394">
    <property type="interactions" value="778"/>
</dbReference>
<dbReference type="InterPro" id="IPR001611">
    <property type="entry name" value="Leu-rich_rpt"/>
</dbReference>
<evidence type="ECO:0000256" key="23">
    <source>
        <dbReference type="SAM" id="Phobius"/>
    </source>
</evidence>
<feature type="domain" description="Protein kinase" evidence="25">
    <location>
        <begin position="301"/>
        <end position="588"/>
    </location>
</feature>
<evidence type="ECO:0000256" key="6">
    <source>
        <dbReference type="ARBA" id="ARBA00022527"/>
    </source>
</evidence>
<dbReference type="Gene3D" id="3.80.10.10">
    <property type="entry name" value="Ribonuclease Inhibitor"/>
    <property type="match status" value="1"/>
</dbReference>
<dbReference type="PROSITE" id="PS00107">
    <property type="entry name" value="PROTEIN_KINASE_ATP"/>
    <property type="match status" value="1"/>
</dbReference>
<dbReference type="STRING" id="63057.A0A2P5F394"/>